<protein>
    <submittedName>
        <fullName evidence="1">Uncharacterized protein</fullName>
    </submittedName>
</protein>
<evidence type="ECO:0000313" key="1">
    <source>
        <dbReference type="EMBL" id="KAH0536840.1"/>
    </source>
</evidence>
<sequence>AIQKNASTLGVWQEIKGDSEGRSELRRLMALAFLPEDKIKDGYEEFVGSLTDDYKEIFKPLLTYYKDYWLDTRGPSDFSVYNLKKTTDNYSESYNADLTRNLKKHPKPLELIR</sequence>
<evidence type="ECO:0000313" key="2">
    <source>
        <dbReference type="Proteomes" id="UP000826195"/>
    </source>
</evidence>
<gene>
    <name evidence="1" type="ORF">KQX54_000171</name>
</gene>
<keyword evidence="2" id="KW-1185">Reference proteome</keyword>
<reference evidence="1 2" key="1">
    <citation type="journal article" date="2021" name="J. Hered.">
        <title>A chromosome-level genome assembly of the parasitoid wasp, Cotesia glomerata (Hymenoptera: Braconidae).</title>
        <authorList>
            <person name="Pinto B.J."/>
            <person name="Weis J.J."/>
            <person name="Gamble T."/>
            <person name="Ode P.J."/>
            <person name="Paul R."/>
            <person name="Zaspel J.M."/>
        </authorList>
    </citation>
    <scope>NUCLEOTIDE SEQUENCE [LARGE SCALE GENOMIC DNA]</scope>
    <source>
        <strain evidence="1">CgM1</strain>
    </source>
</reference>
<comment type="caution">
    <text evidence="1">The sequence shown here is derived from an EMBL/GenBank/DDBJ whole genome shotgun (WGS) entry which is preliminary data.</text>
</comment>
<dbReference type="EMBL" id="JAHXZJ010002775">
    <property type="protein sequence ID" value="KAH0536840.1"/>
    <property type="molecule type" value="Genomic_DNA"/>
</dbReference>
<dbReference type="Proteomes" id="UP000826195">
    <property type="component" value="Unassembled WGS sequence"/>
</dbReference>
<name>A0AAV7HW25_COTGL</name>
<feature type="non-terminal residue" evidence="1">
    <location>
        <position position="1"/>
    </location>
</feature>
<proteinExistence type="predicted"/>
<accession>A0AAV7HW25</accession>
<dbReference type="AlphaFoldDB" id="A0AAV7HW25"/>
<organism evidence="1 2">
    <name type="scientific">Cotesia glomerata</name>
    <name type="common">Lepidopteran parasitic wasp</name>
    <name type="synonym">Apanteles glomeratus</name>
    <dbReference type="NCBI Taxonomy" id="32391"/>
    <lineage>
        <taxon>Eukaryota</taxon>
        <taxon>Metazoa</taxon>
        <taxon>Ecdysozoa</taxon>
        <taxon>Arthropoda</taxon>
        <taxon>Hexapoda</taxon>
        <taxon>Insecta</taxon>
        <taxon>Pterygota</taxon>
        <taxon>Neoptera</taxon>
        <taxon>Endopterygota</taxon>
        <taxon>Hymenoptera</taxon>
        <taxon>Apocrita</taxon>
        <taxon>Ichneumonoidea</taxon>
        <taxon>Braconidae</taxon>
        <taxon>Microgastrinae</taxon>
        <taxon>Cotesia</taxon>
    </lineage>
</organism>